<gene>
    <name evidence="1" type="ORF">FE246_06945</name>
</gene>
<proteinExistence type="predicted"/>
<dbReference type="InterPro" id="IPR012349">
    <property type="entry name" value="Split_barrel_FMN-bd"/>
</dbReference>
<comment type="caution">
    <text evidence="1">The sequence shown here is derived from an EMBL/GenBank/DDBJ whole genome shotgun (WGS) entry which is preliminary data.</text>
</comment>
<dbReference type="SUPFAM" id="SSF50475">
    <property type="entry name" value="FMN-binding split barrel"/>
    <property type="match status" value="1"/>
</dbReference>
<dbReference type="InterPro" id="IPR024747">
    <property type="entry name" value="Pyridox_Oxase-rel"/>
</dbReference>
<reference evidence="1 2" key="1">
    <citation type="submission" date="2019-05" db="EMBL/GenBank/DDBJ databases">
        <title>Arcobacter cibarius and Arcobacter thereius providing challenges in identification an antibiotic susceptibility and Quinolone resistance.</title>
        <authorList>
            <person name="Busch A."/>
            <person name="Hanel I."/>
            <person name="Hotzel H."/>
            <person name="Tomaso H."/>
        </authorList>
    </citation>
    <scope>NUCLEOTIDE SEQUENCE [LARGE SCALE GENOMIC DNA]</scope>
    <source>
        <strain evidence="1 2">17CS1191_2</strain>
    </source>
</reference>
<dbReference type="PANTHER" id="PTHR34071:SF2">
    <property type="entry name" value="FLAVIN-NUCLEOTIDE-BINDING PROTEIN"/>
    <property type="match status" value="1"/>
</dbReference>
<organism evidence="1 2">
    <name type="scientific">Aliarcobacter thereius</name>
    <dbReference type="NCBI Taxonomy" id="544718"/>
    <lineage>
        <taxon>Bacteria</taxon>
        <taxon>Pseudomonadati</taxon>
        <taxon>Campylobacterota</taxon>
        <taxon>Epsilonproteobacteria</taxon>
        <taxon>Campylobacterales</taxon>
        <taxon>Arcobacteraceae</taxon>
        <taxon>Aliarcobacter</taxon>
    </lineage>
</organism>
<evidence type="ECO:0000313" key="1">
    <source>
        <dbReference type="EMBL" id="TLS71343.1"/>
    </source>
</evidence>
<evidence type="ECO:0000313" key="2">
    <source>
        <dbReference type="Proteomes" id="UP000308001"/>
    </source>
</evidence>
<dbReference type="AlphaFoldDB" id="A0A5R9GZT0"/>
<accession>A0A5R9GZT0</accession>
<dbReference type="EMBL" id="VBUF01000004">
    <property type="protein sequence ID" value="TLS71343.1"/>
    <property type="molecule type" value="Genomic_DNA"/>
</dbReference>
<dbReference type="PANTHER" id="PTHR34071">
    <property type="entry name" value="5-NITROIMIDAZOLE ANTIBIOTICS RESISTANCE PROTEIN, NIMA-FAMILY-RELATED PROTEIN-RELATED"/>
    <property type="match status" value="1"/>
</dbReference>
<name>A0A5R9GZT0_9BACT</name>
<dbReference type="RefSeq" id="WP_066429246.1">
    <property type="nucleotide sequence ID" value="NZ_LCUK01000004.1"/>
</dbReference>
<dbReference type="Gene3D" id="2.30.110.10">
    <property type="entry name" value="Electron Transport, Fmn-binding Protein, Chain A"/>
    <property type="match status" value="1"/>
</dbReference>
<protein>
    <submittedName>
        <fullName evidence="1">Antibiotic resistance protein</fullName>
    </submittedName>
</protein>
<dbReference type="Pfam" id="PF12900">
    <property type="entry name" value="Pyridox_ox_2"/>
    <property type="match status" value="1"/>
</dbReference>
<sequence length="204" mass="23589">MRREEFDIKDENSINEVLKVCEYGTLSLINDLKPYLVALNFVQYKNAIYFHGAKEGKKIEVIKSNSNAAFLVVKPYSYIPSYFSDTMAACPATQFFASVLFEGKLSFIEDGNKKADILNALMKKFQNEDSFERIAYNKAMYTKMLDKTAIIELKIETQSCKIKVGQNLNEERKNKFLEKLKNRNSQIDNETIKAIEFYKKVIKP</sequence>
<dbReference type="Proteomes" id="UP000308001">
    <property type="component" value="Unassembled WGS sequence"/>
</dbReference>